<evidence type="ECO:0000256" key="5">
    <source>
        <dbReference type="ARBA" id="ARBA00022898"/>
    </source>
</evidence>
<name>A0A9D1NJJ4_9BACT</name>
<dbReference type="PANTHER" id="PTHR43727:SF1">
    <property type="entry name" value="CARBOXYNORSPERMIDINE_CARBOXYSPERMIDINE DECARBOXYLASE"/>
    <property type="match status" value="1"/>
</dbReference>
<comment type="similarity">
    <text evidence="8">Belongs to the Orn/Lys/Arg decarboxylase class-II family. NspC subfamily.</text>
</comment>
<keyword evidence="4" id="KW-0210">Decarboxylase</keyword>
<dbReference type="Gene3D" id="2.40.37.10">
    <property type="entry name" value="Lyase, Ornithine Decarboxylase, Chain A, domain 1"/>
    <property type="match status" value="1"/>
</dbReference>
<feature type="binding site" evidence="11">
    <location>
        <position position="289"/>
    </location>
    <ligand>
        <name>substrate</name>
    </ligand>
</feature>
<dbReference type="EC" id="4.1.1.96" evidence="2"/>
<dbReference type="InterPro" id="IPR005730">
    <property type="entry name" value="Nsp_de-COase"/>
</dbReference>
<dbReference type="PANTHER" id="PTHR43727">
    <property type="entry name" value="DIAMINOPIMELATE DECARBOXYLASE"/>
    <property type="match status" value="1"/>
</dbReference>
<reference evidence="13" key="2">
    <citation type="journal article" date="2021" name="PeerJ">
        <title>Extensive microbial diversity within the chicken gut microbiome revealed by metagenomics and culture.</title>
        <authorList>
            <person name="Gilroy R."/>
            <person name="Ravi A."/>
            <person name="Getino M."/>
            <person name="Pursley I."/>
            <person name="Horton D.L."/>
            <person name="Alikhan N.F."/>
            <person name="Baker D."/>
            <person name="Gharbi K."/>
            <person name="Hall N."/>
            <person name="Watson M."/>
            <person name="Adriaenssens E.M."/>
            <person name="Foster-Nyarko E."/>
            <person name="Jarju S."/>
            <person name="Secka A."/>
            <person name="Antonio M."/>
            <person name="Oren A."/>
            <person name="Chaudhuri R.R."/>
            <person name="La Ragione R."/>
            <person name="Hildebrand F."/>
            <person name="Pallen M.J."/>
        </authorList>
    </citation>
    <scope>NUCLEOTIDE SEQUENCE</scope>
    <source>
        <strain evidence="13">10669</strain>
    </source>
</reference>
<evidence type="ECO:0000256" key="6">
    <source>
        <dbReference type="ARBA" id="ARBA00023066"/>
    </source>
</evidence>
<sequence>MTDRFIEAFSELDFSRVPSPCHLIHRGLLEENCRVLRSVSERTGAKILLALKGFAQFSEFPLMAKYLAGTTASGLHEALLGREFFPGERHVYSPAFPPADMDELVKFVDHISFNSPSQARRFLGVVKASGRAVSCGLRVNPQYAEVEHEIYNPCAAGSRLGTIRSEIRAGDLDGLEGLHMHTMCEQGADVLARTIPHFEEKFGEFIPRMKWINFGGGHWITHPGYDVDLLCRTLLAFREKWGGHLQIYLEPGEAAAIRTGVLVCTVLDIVNNGMPIAILDTSASAHMPDTLEMPYRAEILGAGTPGEFPHTYRLAGGTCLAGDVLGDYSFPRPLVPGQRLALLDMSHYTMVKSTTFNGIRLPSIASYVPETGEYKIIRDFGYADYRNRLS</sequence>
<evidence type="ECO:0000256" key="2">
    <source>
        <dbReference type="ARBA" id="ARBA00012259"/>
    </source>
</evidence>
<evidence type="ECO:0000256" key="1">
    <source>
        <dbReference type="ARBA" id="ARBA00001933"/>
    </source>
</evidence>
<dbReference type="Proteomes" id="UP000886812">
    <property type="component" value="Unassembled WGS sequence"/>
</dbReference>
<evidence type="ECO:0000256" key="3">
    <source>
        <dbReference type="ARBA" id="ARBA00013633"/>
    </source>
</evidence>
<organism evidence="13 14">
    <name type="scientific">Candidatus Spyradosoma merdigallinarum</name>
    <dbReference type="NCBI Taxonomy" id="2840950"/>
    <lineage>
        <taxon>Bacteria</taxon>
        <taxon>Pseudomonadati</taxon>
        <taxon>Verrucomicrobiota</taxon>
        <taxon>Opitutia</taxon>
        <taxon>Opitutia incertae sedis</taxon>
        <taxon>Candidatus Spyradosoma</taxon>
    </lineage>
</organism>
<evidence type="ECO:0000259" key="12">
    <source>
        <dbReference type="Pfam" id="PF00278"/>
    </source>
</evidence>
<dbReference type="CDD" id="cd06829">
    <property type="entry name" value="PLPDE_III_CANSDC"/>
    <property type="match status" value="1"/>
</dbReference>
<dbReference type="GO" id="GO:0008836">
    <property type="term" value="F:diaminopimelate decarboxylase activity"/>
    <property type="evidence" value="ECO:0007669"/>
    <property type="project" value="TreeGrafter"/>
</dbReference>
<dbReference type="EMBL" id="DVOG01000096">
    <property type="protein sequence ID" value="HIV04260.1"/>
    <property type="molecule type" value="Genomic_DNA"/>
</dbReference>
<reference evidence="13" key="1">
    <citation type="submission" date="2020-10" db="EMBL/GenBank/DDBJ databases">
        <authorList>
            <person name="Gilroy R."/>
        </authorList>
    </citation>
    <scope>NUCLEOTIDE SEQUENCE</scope>
    <source>
        <strain evidence="13">10669</strain>
    </source>
</reference>
<dbReference type="GO" id="GO:0009089">
    <property type="term" value="P:lysine biosynthetic process via diaminopimelate"/>
    <property type="evidence" value="ECO:0007669"/>
    <property type="project" value="TreeGrafter"/>
</dbReference>
<evidence type="ECO:0000256" key="11">
    <source>
        <dbReference type="PIRSR" id="PIRSR038941-1"/>
    </source>
</evidence>
<dbReference type="SUPFAM" id="SSF50621">
    <property type="entry name" value="Alanine racemase C-terminal domain-like"/>
    <property type="match status" value="1"/>
</dbReference>
<dbReference type="Gene3D" id="3.20.20.10">
    <property type="entry name" value="Alanine racemase"/>
    <property type="match status" value="1"/>
</dbReference>
<keyword evidence="7 13" id="KW-0456">Lyase</keyword>
<feature type="binding site" evidence="11">
    <location>
        <position position="253"/>
    </location>
    <ligand>
        <name>substrate</name>
    </ligand>
</feature>
<feature type="domain" description="Orn/DAP/Arg decarboxylase 2 C-terminal" evidence="12">
    <location>
        <begin position="258"/>
        <end position="345"/>
    </location>
</feature>
<gene>
    <name evidence="13" type="primary">nspC</name>
    <name evidence="13" type="ORF">IAC75_03810</name>
</gene>
<evidence type="ECO:0000256" key="8">
    <source>
        <dbReference type="ARBA" id="ARBA00025802"/>
    </source>
</evidence>
<keyword evidence="5" id="KW-0663">Pyridoxal phosphate</keyword>
<dbReference type="GO" id="GO:0045312">
    <property type="term" value="P:nor-spermidine biosynthetic process"/>
    <property type="evidence" value="ECO:0007669"/>
    <property type="project" value="InterPro"/>
</dbReference>
<dbReference type="GO" id="GO:0008295">
    <property type="term" value="P:spermidine biosynthetic process"/>
    <property type="evidence" value="ECO:0007669"/>
    <property type="project" value="UniProtKB-KW"/>
</dbReference>
<dbReference type="InterPro" id="IPR022643">
    <property type="entry name" value="De-COase2_C"/>
</dbReference>
<comment type="catalytic activity">
    <reaction evidence="10">
        <text>carboxynorspermidine + H(+) = norspermidine + CO2</text>
        <dbReference type="Rhea" id="RHEA:34099"/>
        <dbReference type="ChEBI" id="CHEBI:15378"/>
        <dbReference type="ChEBI" id="CHEBI:16526"/>
        <dbReference type="ChEBI" id="CHEBI:57920"/>
        <dbReference type="ChEBI" id="CHEBI:65070"/>
        <dbReference type="EC" id="4.1.1.96"/>
    </reaction>
</comment>
<dbReference type="AlphaFoldDB" id="A0A9D1NJJ4"/>
<evidence type="ECO:0000256" key="10">
    <source>
        <dbReference type="ARBA" id="ARBA00047389"/>
    </source>
</evidence>
<comment type="caution">
    <text evidence="13">The sequence shown here is derived from an EMBL/GenBank/DDBJ whole genome shotgun (WGS) entry which is preliminary data.</text>
</comment>
<dbReference type="InterPro" id="IPR009006">
    <property type="entry name" value="Ala_racemase/Decarboxylase_C"/>
</dbReference>
<evidence type="ECO:0000313" key="14">
    <source>
        <dbReference type="Proteomes" id="UP000886812"/>
    </source>
</evidence>
<dbReference type="NCBIfam" id="TIGR01047">
    <property type="entry name" value="nspC"/>
    <property type="match status" value="1"/>
</dbReference>
<evidence type="ECO:0000256" key="9">
    <source>
        <dbReference type="ARBA" id="ARBA00047351"/>
    </source>
</evidence>
<comment type="cofactor">
    <cofactor evidence="1">
        <name>pyridoxal 5'-phosphate</name>
        <dbReference type="ChEBI" id="CHEBI:597326"/>
    </cofactor>
</comment>
<dbReference type="PIRSF" id="PIRSF038941">
    <property type="entry name" value="NspC"/>
    <property type="match status" value="1"/>
</dbReference>
<comment type="catalytic activity">
    <reaction evidence="9">
        <text>carboxyspermidine + H(+) = spermidine + CO2</text>
        <dbReference type="Rhea" id="RHEA:34095"/>
        <dbReference type="ChEBI" id="CHEBI:15378"/>
        <dbReference type="ChEBI" id="CHEBI:16526"/>
        <dbReference type="ChEBI" id="CHEBI:57834"/>
        <dbReference type="ChEBI" id="CHEBI:65072"/>
        <dbReference type="EC" id="4.1.1.96"/>
    </reaction>
</comment>
<keyword evidence="6" id="KW-0745">Spermidine biosynthesis</keyword>
<dbReference type="Pfam" id="PF00278">
    <property type="entry name" value="Orn_DAP_Arg_deC"/>
    <property type="match status" value="1"/>
</dbReference>
<dbReference type="SUPFAM" id="SSF51419">
    <property type="entry name" value="PLP-binding barrel"/>
    <property type="match status" value="1"/>
</dbReference>
<evidence type="ECO:0000313" key="13">
    <source>
        <dbReference type="EMBL" id="HIV04260.1"/>
    </source>
</evidence>
<evidence type="ECO:0000256" key="4">
    <source>
        <dbReference type="ARBA" id="ARBA00022793"/>
    </source>
</evidence>
<dbReference type="InterPro" id="IPR029066">
    <property type="entry name" value="PLP-binding_barrel"/>
</dbReference>
<accession>A0A9D1NJJ4</accession>
<proteinExistence type="inferred from homology"/>
<protein>
    <recommendedName>
        <fullName evidence="3">Carboxynorspermidine/carboxyspermidine decarboxylase</fullName>
        <ecNumber evidence="2">4.1.1.96</ecNumber>
    </recommendedName>
</protein>
<evidence type="ECO:0000256" key="7">
    <source>
        <dbReference type="ARBA" id="ARBA00023239"/>
    </source>
</evidence>